<dbReference type="InterPro" id="IPR002403">
    <property type="entry name" value="Cyt_P450_E_grp-IV"/>
</dbReference>
<keyword evidence="3 5" id="KW-0479">Metal-binding</keyword>
<dbReference type="VEuPathDB" id="FungiDB:PV09_09770"/>
<keyword evidence="4 5" id="KW-0408">Iron</keyword>
<evidence type="ECO:0000256" key="5">
    <source>
        <dbReference type="PIRSR" id="PIRSR602403-1"/>
    </source>
</evidence>
<name>A0A0D1ZV67_9PEZI</name>
<sequence>MYKGLRFDPSRDNLLSQQDDKLHSELRSKLSAGYSGREVDELESKIDENILKFVNLIKTYADSELPMDMGRKVAFFSLDTISHLAFGEPLGDLSSDSDVYGYIDELEKSLPFIILTTAIPWIMTLMKLPFFSSLTPNARDTKGLGKAVGIAKEVTKGRFSEDGIIRRDMLGSFIARGLTQLEAESELVLQLIAGSDTTATAIRMTLLHVITNYRVLGTLLAEIDAKKPTWPVITDEEARKMPYLQAVIKEGLRIWPPLASLESKEVPKGGDTFGELFLPEGTCIGVCIWGIMRRADVWGKNAAEFRPERWLSCDPQQLKVMTATLNLVFHTGKWQCLGKNVALMELNKVFVELLRRFEFVIIDPSKPMKSSNRSIFLQSEFWLRAYCRPSAQALI</sequence>
<reference evidence="6 7" key="1">
    <citation type="submission" date="2015-01" db="EMBL/GenBank/DDBJ databases">
        <title>The Genome Sequence of Ochroconis gallopava CBS43764.</title>
        <authorList>
            <consortium name="The Broad Institute Genomics Platform"/>
            <person name="Cuomo C."/>
            <person name="de Hoog S."/>
            <person name="Gorbushina A."/>
            <person name="Stielow B."/>
            <person name="Teixiera M."/>
            <person name="Abouelleil A."/>
            <person name="Chapman S.B."/>
            <person name="Priest M."/>
            <person name="Young S.K."/>
            <person name="Wortman J."/>
            <person name="Nusbaum C."/>
            <person name="Birren B."/>
        </authorList>
    </citation>
    <scope>NUCLEOTIDE SEQUENCE [LARGE SCALE GENOMIC DNA]</scope>
    <source>
        <strain evidence="6 7">CBS 43764</strain>
    </source>
</reference>
<dbReference type="GO" id="GO:0020037">
    <property type="term" value="F:heme binding"/>
    <property type="evidence" value="ECO:0007669"/>
    <property type="project" value="InterPro"/>
</dbReference>
<proteinExistence type="inferred from homology"/>
<dbReference type="PANTHER" id="PTHR24305">
    <property type="entry name" value="CYTOCHROME P450"/>
    <property type="match status" value="1"/>
</dbReference>
<dbReference type="SUPFAM" id="SSF48264">
    <property type="entry name" value="Cytochrome P450"/>
    <property type="match status" value="1"/>
</dbReference>
<dbReference type="HOGENOM" id="CLU_001570_14_0_1"/>
<dbReference type="CDD" id="cd11060">
    <property type="entry name" value="CYP57A1-like"/>
    <property type="match status" value="1"/>
</dbReference>
<comment type="cofactor">
    <cofactor evidence="1 5">
        <name>heme</name>
        <dbReference type="ChEBI" id="CHEBI:30413"/>
    </cofactor>
</comment>
<dbReference type="PRINTS" id="PR00465">
    <property type="entry name" value="EP450IV"/>
</dbReference>
<evidence type="ECO:0000256" key="4">
    <source>
        <dbReference type="ARBA" id="ARBA00023004"/>
    </source>
</evidence>
<keyword evidence="5" id="KW-0349">Heme</keyword>
<dbReference type="EMBL" id="KN847699">
    <property type="protein sequence ID" value="KIV98397.1"/>
    <property type="molecule type" value="Genomic_DNA"/>
</dbReference>
<evidence type="ECO:0000256" key="1">
    <source>
        <dbReference type="ARBA" id="ARBA00001971"/>
    </source>
</evidence>
<dbReference type="Proteomes" id="UP000053259">
    <property type="component" value="Unassembled WGS sequence"/>
</dbReference>
<gene>
    <name evidence="6" type="ORF">PV09_09770</name>
</gene>
<dbReference type="PRINTS" id="PR00385">
    <property type="entry name" value="P450"/>
</dbReference>
<dbReference type="AlphaFoldDB" id="A0A0D1ZV67"/>
<comment type="similarity">
    <text evidence="2">Belongs to the cytochrome P450 family.</text>
</comment>
<dbReference type="InterPro" id="IPR036396">
    <property type="entry name" value="Cyt_P450_sf"/>
</dbReference>
<evidence type="ECO:0000313" key="6">
    <source>
        <dbReference type="EMBL" id="KIV98397.1"/>
    </source>
</evidence>
<keyword evidence="7" id="KW-1185">Reference proteome</keyword>
<dbReference type="OrthoDB" id="3934656at2759"/>
<dbReference type="STRING" id="253628.A0A0D1ZV67"/>
<evidence type="ECO:0000313" key="7">
    <source>
        <dbReference type="Proteomes" id="UP000053259"/>
    </source>
</evidence>
<dbReference type="PANTHER" id="PTHR24305:SF168">
    <property type="entry name" value="P450, PUTATIVE (EUROFUNG)-RELATED"/>
    <property type="match status" value="1"/>
</dbReference>
<dbReference type="GeneID" id="27317743"/>
<dbReference type="InParanoid" id="A0A0D1ZV67"/>
<dbReference type="GO" id="GO:0016705">
    <property type="term" value="F:oxidoreductase activity, acting on paired donors, with incorporation or reduction of molecular oxygen"/>
    <property type="evidence" value="ECO:0007669"/>
    <property type="project" value="InterPro"/>
</dbReference>
<feature type="binding site" description="axial binding residue" evidence="5">
    <location>
        <position position="336"/>
    </location>
    <ligand>
        <name>heme</name>
        <dbReference type="ChEBI" id="CHEBI:30413"/>
    </ligand>
    <ligandPart>
        <name>Fe</name>
        <dbReference type="ChEBI" id="CHEBI:18248"/>
    </ligandPart>
</feature>
<evidence type="ECO:0000256" key="3">
    <source>
        <dbReference type="ARBA" id="ARBA00022723"/>
    </source>
</evidence>
<accession>A0A0D1ZV67</accession>
<dbReference type="InterPro" id="IPR001128">
    <property type="entry name" value="Cyt_P450"/>
</dbReference>
<protein>
    <submittedName>
        <fullName evidence="6">Uncharacterized protein</fullName>
    </submittedName>
</protein>
<dbReference type="RefSeq" id="XP_016208267.1">
    <property type="nucleotide sequence ID" value="XM_016363905.1"/>
</dbReference>
<dbReference type="Pfam" id="PF00067">
    <property type="entry name" value="p450"/>
    <property type="match status" value="1"/>
</dbReference>
<dbReference type="InterPro" id="IPR050121">
    <property type="entry name" value="Cytochrome_P450_monoxygenase"/>
</dbReference>
<organism evidence="6 7">
    <name type="scientific">Verruconis gallopava</name>
    <dbReference type="NCBI Taxonomy" id="253628"/>
    <lineage>
        <taxon>Eukaryota</taxon>
        <taxon>Fungi</taxon>
        <taxon>Dikarya</taxon>
        <taxon>Ascomycota</taxon>
        <taxon>Pezizomycotina</taxon>
        <taxon>Dothideomycetes</taxon>
        <taxon>Pleosporomycetidae</taxon>
        <taxon>Venturiales</taxon>
        <taxon>Sympoventuriaceae</taxon>
        <taxon>Verruconis</taxon>
    </lineage>
</organism>
<dbReference type="GO" id="GO:0004497">
    <property type="term" value="F:monooxygenase activity"/>
    <property type="evidence" value="ECO:0007669"/>
    <property type="project" value="InterPro"/>
</dbReference>
<dbReference type="GO" id="GO:0005506">
    <property type="term" value="F:iron ion binding"/>
    <property type="evidence" value="ECO:0007669"/>
    <property type="project" value="InterPro"/>
</dbReference>
<evidence type="ECO:0000256" key="2">
    <source>
        <dbReference type="ARBA" id="ARBA00010617"/>
    </source>
</evidence>
<dbReference type="Gene3D" id="1.10.630.10">
    <property type="entry name" value="Cytochrome P450"/>
    <property type="match status" value="1"/>
</dbReference>